<dbReference type="PANTHER" id="PTHR16166">
    <property type="entry name" value="VACUOLAR PROTEIN SORTING-ASSOCIATED PROTEIN VPS13"/>
    <property type="match status" value="1"/>
</dbReference>
<reference evidence="7 8" key="1">
    <citation type="submission" date="2012-10" db="EMBL/GenBank/DDBJ databases">
        <authorList>
            <person name="Zafar N."/>
            <person name="Inman J."/>
            <person name="Hall N."/>
            <person name="Lorenzi H."/>
            <person name="Caler E."/>
        </authorList>
    </citation>
    <scope>NUCLEOTIDE SEQUENCE [LARGE SCALE GENOMIC DNA]</scope>
    <source>
        <strain evidence="7 8">IP1</strain>
    </source>
</reference>
<gene>
    <name evidence="7" type="ORF">EIN_404790</name>
</gene>
<dbReference type="GeneID" id="14889004"/>
<evidence type="ECO:0000313" key="8">
    <source>
        <dbReference type="Proteomes" id="UP000014680"/>
    </source>
</evidence>
<dbReference type="InterPro" id="IPR026847">
    <property type="entry name" value="VPS13"/>
</dbReference>
<dbReference type="Pfam" id="PF12624">
    <property type="entry name" value="VPS13_N"/>
    <property type="match status" value="1"/>
</dbReference>
<comment type="function">
    <text evidence="4">Mediates the transfer of lipids between membranes at organelle contact sites.</text>
</comment>
<evidence type="ECO:0000256" key="5">
    <source>
        <dbReference type="SAM" id="MobiDB-lite"/>
    </source>
</evidence>
<evidence type="ECO:0000259" key="6">
    <source>
        <dbReference type="Pfam" id="PF12624"/>
    </source>
</evidence>
<evidence type="ECO:0000256" key="4">
    <source>
        <dbReference type="ARBA" id="ARBA00033718"/>
    </source>
</evidence>
<comment type="similarity">
    <text evidence="2">Belongs to the VPS13 family.</text>
</comment>
<feature type="domain" description="Chorein N-terminal" evidence="6">
    <location>
        <begin position="1"/>
        <end position="156"/>
    </location>
</feature>
<dbReference type="PANTHER" id="PTHR16166:SF93">
    <property type="entry name" value="INTERMEMBRANE LIPID TRANSFER PROTEIN VPS13"/>
    <property type="match status" value="1"/>
</dbReference>
<dbReference type="Proteomes" id="UP000014680">
    <property type="component" value="Unassembled WGS sequence"/>
</dbReference>
<dbReference type="OrthoDB" id="428159at2759"/>
<accession>A0A0A1U6X5</accession>
<evidence type="ECO:0000256" key="1">
    <source>
        <dbReference type="ARBA" id="ARBA00004170"/>
    </source>
</evidence>
<evidence type="ECO:0000256" key="3">
    <source>
        <dbReference type="ARBA" id="ARBA00022448"/>
    </source>
</evidence>
<dbReference type="RefSeq" id="XP_004256846.1">
    <property type="nucleotide sequence ID" value="XM_004256798.1"/>
</dbReference>
<evidence type="ECO:0000256" key="2">
    <source>
        <dbReference type="ARBA" id="ARBA00006545"/>
    </source>
</evidence>
<dbReference type="EMBL" id="KB206537">
    <property type="protein sequence ID" value="ELP90075.1"/>
    <property type="molecule type" value="Genomic_DNA"/>
</dbReference>
<evidence type="ECO:0000313" key="7">
    <source>
        <dbReference type="EMBL" id="ELP90075.1"/>
    </source>
</evidence>
<protein>
    <submittedName>
        <fullName evidence="7">Tipc, putative</fullName>
    </submittedName>
</protein>
<proteinExistence type="inferred from homology"/>
<dbReference type="InterPro" id="IPR026854">
    <property type="entry name" value="VPS13_N"/>
</dbReference>
<dbReference type="GO" id="GO:0016020">
    <property type="term" value="C:membrane"/>
    <property type="evidence" value="ECO:0007669"/>
    <property type="project" value="UniProtKB-SubCell"/>
</dbReference>
<keyword evidence="8" id="KW-1185">Reference proteome</keyword>
<dbReference type="GO" id="GO:0045053">
    <property type="term" value="P:protein retention in Golgi apparatus"/>
    <property type="evidence" value="ECO:0007669"/>
    <property type="project" value="TreeGrafter"/>
</dbReference>
<dbReference type="KEGG" id="eiv:EIN_404790"/>
<feature type="region of interest" description="Disordered" evidence="5">
    <location>
        <begin position="884"/>
        <end position="907"/>
    </location>
</feature>
<dbReference type="GO" id="GO:0006623">
    <property type="term" value="P:protein targeting to vacuole"/>
    <property type="evidence" value="ECO:0007669"/>
    <property type="project" value="TreeGrafter"/>
</dbReference>
<dbReference type="VEuPathDB" id="AmoebaDB:EIN_404790"/>
<organism evidence="7 8">
    <name type="scientific">Entamoeba invadens IP1</name>
    <dbReference type="NCBI Taxonomy" id="370355"/>
    <lineage>
        <taxon>Eukaryota</taxon>
        <taxon>Amoebozoa</taxon>
        <taxon>Evosea</taxon>
        <taxon>Archamoebae</taxon>
        <taxon>Mastigamoebida</taxon>
        <taxon>Entamoebidae</taxon>
        <taxon>Entamoeba</taxon>
    </lineage>
</organism>
<sequence length="2943" mass="332338">MFESIISEILTTVLGKYIVLNPQMLKINLGKGEVILSNLSLRKDALKSLNLPIDIVHGQVARLHVKIKNLSEIVIQVANVTALCVPQKQFVYDAKKEMEEDLKKKLEAIEQFEAFTKITSGDSGFTAKIVRNVLEGLIVTVSNVHLRYEDNDENTGIYFSNLTFCNAKEQPVGIIRKEAVVESLMFYAGTEKMEINEKPTKINNITEMPELTVTIDFVQKHYKQIKVYVQANMFKSTLTHKQYQVFLSVVGRLSEYAQAIKFLGLRPQVPVVGNEKRWWMYAVDALKKKKQDDDNKKVREDVIRNYENSYTALYSKWKDSGKDDTPKEILAMDKELRTDEIIELRKRGLAKLASGMKTGWYHRKKMGMTKEEVETLCRMLEANDVKIEDKEEMFRLEIHLEYGEVSLENNDRSRTLARLITNNIDLKCVIYGKGFQIQFVCDNAEVMEFISCHEKVLKRNMDGVPLVHVIIEHPIKGPDAIITAKVAGTEVSFNKALLMGMYQFFVVPDKINISQIRAFAEQQLGKFYQLATNRIGEIITNHQPTIQLNVEIVAPTVTVPLFFDNKESPCFRVSLGNLRIDSVDAAVGQSFKVKLKDVDASVFGSMKNSTQLFYANYVLQNFSGEANVNVGIPDLPFVDITAVFKPFVCKVSKAKIDLVKEYISEFSTGWDKVIIGKKIEGELSLDDLAFIKQQKELITNLMKKAAKESFRVNAVLEKFELGVAQIGDSEERHMITQLIVEKVGLKVGVKMNGADVTATVGSVELEDHVNQTPKIPYIISSKYDGNTTCCEVKMNVLWNLGLIDIKGTTQVNKVGVVVQPKVVSELIKYGMSLLFSYNIDLRSKQEKEESLKKVLKVMKDAVGILDEDDDISFEEKPVVVKEKKTSEVKEESTTETQNNKKTKEHHKNRFQKELEAFELKVHVNMEMSVVECGLCLVEDNDKMATMSKLQNMRVGIQFIDKPEFSVEVGKANIFEIDEGSGDKRPVLVYNGDKLLQMNYKQSVLTVNEQQLPQHDITLNVDTLYFYLCPSFITRTIRIIASNSLIQAIDIEDVHKQLVKGFSSLSTNLKSAMKSITIKKRVSNGEISLFNPKIVFNSPQIRLFKDYASGDYSLNASAGVIHISSDITQEENTIRQMFMIQTDNIDISTTRMSQTIPVIRELSFECQACVETQIEEKTSPRVTIVCVVDNPLKVDLEATQLQFCVDYILSIKDKVDLKMFENLIDHIKSTRQKRAAKSVEYTKDLRRSTRKEKVYTLTGNFSVKTIEILFKNENNLALAGVTNVNVAIRMTEDMYLEGEINVFDVKVEDARPKAEGRFHKCFYKRSDSSFATMKFDMFIPTQQLISESVINCPSIVIIPSLFADLAMIVMKLIPQKPQIESEAQKKDKKECDSTVIKKITSSIQVKEAIEAMTRCEVKDSVLQDDADLKRHSGSKIFNNLREKYPKLSDHAIEYLCDEMLRQSFICGSFPFNSNEMYTVLTADVDNQTSIFMPSFEPNKLKPEFKKNDEDRMVFIVAINNLSCVIMMDDDDLNTAYLLSEVNGSGNFSVKKSSAMNFVCMLNQVVFKNCKAEQGLLKYEGNVMNDGFDFSIRGTLEQNSSLLDFSSQCIFTPGKFVVSFDDIRMFRGGVKTLQKLIKRFNDLNTGKPKLIANQKTTLATLFRNPPNIRIDGKDFYIHSTFSINDFEVVMNHPTILTPVYRMNVVKAEMKVSGFNDDISVNISPMVSFDAFNQKFGEYERVVEQVQMTLTLRMSCDIVEGEPRMCLGVNCGFGDPVDVTVTKEFIDQSIHMYKQIDKLLEEATGSTLFKEVRVVDHLTTVTTRNKIWVSIDGREKEILEANKETRLGVDTFGKEIKEFYLVVNGESFIVPLTTTMTQLYILKNRVYFMSHLVYCEDGSKTVFLESCKQLKNVLDIPITICLRKDDGTQHQLVLNPDEKRSLPQEFVKCPIQVQFEDKHMTFMSDNITKTVLCPIDKSKNDFLLIEPKSVTFETPTGNCEEMNYLIKYPFMISNMLPRVVNVSIEKNSMVVESGKTVRIVRRPSDNFLFEGEGTSIKIKMRKFDDVTIDYYKLTNGMYIRARWDKGLCVIDSEFLLFNKTNENIFAEVGRSKVLIQPNSSGSIMTFQKDNLKLVMCEGYSQELQPKSITSGDLCIIGKKETNFVHLELSSDPKLEGVKIVTITYAYYVINVTDVDLIVKCGDQGDYRKVRKCSGDDNTPVPLILPKTKSTDVVPSFEIGRSDKGPWSKPICCVTGSATAFCLVKGNNMFERDSFYVTVRNYGSGQCVVIEHQSAHKCKYRLVNDTKHEIVYADVAGRFGFKNTIEPFTETSIEFPNTVDIQKVYVTSNFLPEQEMKFSLKKLKFYDPFTTDALYFGYTYIINGITTLTFTTNQVKVMEECPLFILNNREQNGKSSITSSLHVPIVTFSFRAPSVGVDLVDHHRDELCYTRFLSVNANARINSKYSEAACDVGSIQVDCDTINADDEVLVYIPKTTLPAFHVSTQVIQSETSDTFFFFPFINVLVQPITVAVESSFIARLYDLFKSIPFHLFSTTTPETPKGIPPLNSKFSAFIKSLVLQPIVLSISLNLQPNQLVFIPYNAATALLHALGSSLVNIRDSSIKLNASIAKNINGDMASLKQVFIEHYYKQIMNQAILLFANSSFLGNPRGLLKDISTGCHDFFYEPAQGLTVSASSFGHGMAKGVRSLAKNTTHGAASSVSGMSKSFSSFVASLSFDQAYIDKRNADRRAKTTGEGMRKGFESFSSGMFNGVAGLVYQPVVGAQKDGVGGFFAGVGKGVVGVFVKPVVGAIDLVGKTSEGIGSSTNTNKILRIREPRSVNYKVVMKSYDKNESFLLKLVRNTKLDVYIVSYLSQGTCAWVLGEKHFYVYENNDIKIFKYPSLEINRTVDGLQVVCKAVKYTHSLRVKVDIPSSIAFLKRAQNVIKFN</sequence>
<dbReference type="OMA" id="YAQAIKF"/>
<keyword evidence="3" id="KW-0813">Transport</keyword>
<comment type="subcellular location">
    <subcellularLocation>
        <location evidence="1">Membrane</location>
        <topology evidence="1">Peripheral membrane protein</topology>
    </subcellularLocation>
</comment>
<name>A0A0A1U6X5_ENTIV</name>